<dbReference type="Gene3D" id="3.30.465.10">
    <property type="match status" value="1"/>
</dbReference>
<evidence type="ECO:0000256" key="7">
    <source>
        <dbReference type="ARBA" id="ARBA00015188"/>
    </source>
</evidence>
<dbReference type="NCBIfam" id="TIGR00179">
    <property type="entry name" value="murB"/>
    <property type="match status" value="1"/>
</dbReference>
<reference evidence="22 23" key="1">
    <citation type="journal article" date="2009" name="Stand. Genomic Sci.">
        <title>Complete genome sequence of Kangiella koreensis type strain (SW-125).</title>
        <authorList>
            <person name="Han C."/>
            <person name="Sikorski J."/>
            <person name="Lapidus A."/>
            <person name="Nolan M."/>
            <person name="Glavina Del Rio T."/>
            <person name="Tice H."/>
            <person name="Cheng J.F."/>
            <person name="Lucas S."/>
            <person name="Chen F."/>
            <person name="Copeland A."/>
            <person name="Ivanova N."/>
            <person name="Mavromatis K."/>
            <person name="Ovchinnikova G."/>
            <person name="Pati A."/>
            <person name="Bruce D."/>
            <person name="Goodwin L."/>
            <person name="Pitluck S."/>
            <person name="Chen A."/>
            <person name="Palaniappan K."/>
            <person name="Land M."/>
            <person name="Hauser L."/>
            <person name="Chang Y.J."/>
            <person name="Jeffries C.D."/>
            <person name="Chain P."/>
            <person name="Saunders E."/>
            <person name="Brettin T."/>
            <person name="Goker M."/>
            <person name="Tindall B.J."/>
            <person name="Bristow J."/>
            <person name="Eisen J.A."/>
            <person name="Markowitz V."/>
            <person name="Hugenholtz P."/>
            <person name="Kyrpides N.C."/>
            <person name="Klenk H.P."/>
            <person name="Detter J.C."/>
        </authorList>
    </citation>
    <scope>NUCLEOTIDE SEQUENCE [LARGE SCALE GENOMIC DNA]</scope>
    <source>
        <strain evidence="23">DSM 16069 / KCTC 12182 / SW-125</strain>
    </source>
</reference>
<dbReference type="UniPathway" id="UPA00219"/>
<evidence type="ECO:0000256" key="20">
    <source>
        <dbReference type="HAMAP-Rule" id="MF_00037"/>
    </source>
</evidence>
<dbReference type="SUPFAM" id="SSF56176">
    <property type="entry name" value="FAD-binding/transporter-associated domain-like"/>
    <property type="match status" value="1"/>
</dbReference>
<dbReference type="InterPro" id="IPR016166">
    <property type="entry name" value="FAD-bd_PCMH"/>
</dbReference>
<evidence type="ECO:0000256" key="2">
    <source>
        <dbReference type="ARBA" id="ARBA00003921"/>
    </source>
</evidence>
<evidence type="ECO:0000256" key="17">
    <source>
        <dbReference type="ARBA" id="ARBA00023316"/>
    </source>
</evidence>
<dbReference type="GO" id="GO:0005829">
    <property type="term" value="C:cytosol"/>
    <property type="evidence" value="ECO:0007669"/>
    <property type="project" value="TreeGrafter"/>
</dbReference>
<dbReference type="Gene3D" id="3.90.78.10">
    <property type="entry name" value="UDP-N-acetylenolpyruvoylglucosamine reductase, C-terminal domain"/>
    <property type="match status" value="1"/>
</dbReference>
<keyword evidence="15 20" id="KW-0560">Oxidoreductase</keyword>
<dbReference type="InterPro" id="IPR036318">
    <property type="entry name" value="FAD-bd_PCMH-like_sf"/>
</dbReference>
<dbReference type="EC" id="1.3.1.98" evidence="6 20"/>
<evidence type="ECO:0000256" key="4">
    <source>
        <dbReference type="ARBA" id="ARBA00004752"/>
    </source>
</evidence>
<dbReference type="SUPFAM" id="SSF56194">
    <property type="entry name" value="Uridine diphospho-N-Acetylenolpyruvylglucosamine reductase, MurB, C-terminal domain"/>
    <property type="match status" value="1"/>
</dbReference>
<keyword evidence="8 20" id="KW-0963">Cytoplasm</keyword>
<dbReference type="InterPro" id="IPR006094">
    <property type="entry name" value="Oxid_FAD_bind_N"/>
</dbReference>
<dbReference type="Pfam" id="PF02873">
    <property type="entry name" value="MurB_C"/>
    <property type="match status" value="1"/>
</dbReference>
<proteinExistence type="inferred from homology"/>
<comment type="catalytic activity">
    <reaction evidence="19 20">
        <text>UDP-N-acetyl-alpha-D-muramate + NADP(+) = UDP-N-acetyl-3-O-(1-carboxyvinyl)-alpha-D-glucosamine + NADPH + H(+)</text>
        <dbReference type="Rhea" id="RHEA:12248"/>
        <dbReference type="ChEBI" id="CHEBI:15378"/>
        <dbReference type="ChEBI" id="CHEBI:57783"/>
        <dbReference type="ChEBI" id="CHEBI:58349"/>
        <dbReference type="ChEBI" id="CHEBI:68483"/>
        <dbReference type="ChEBI" id="CHEBI:70757"/>
        <dbReference type="EC" id="1.3.1.98"/>
    </reaction>
</comment>
<evidence type="ECO:0000259" key="21">
    <source>
        <dbReference type="PROSITE" id="PS51387"/>
    </source>
</evidence>
<keyword evidence="14 20" id="KW-0573">Peptidoglycan synthesis</keyword>
<evidence type="ECO:0000256" key="10">
    <source>
        <dbReference type="ARBA" id="ARBA00022630"/>
    </source>
</evidence>
<dbReference type="eggNOG" id="COG0812">
    <property type="taxonomic scope" value="Bacteria"/>
</dbReference>
<feature type="domain" description="FAD-binding PCMH-type" evidence="21">
    <location>
        <begin position="17"/>
        <end position="190"/>
    </location>
</feature>
<evidence type="ECO:0000256" key="19">
    <source>
        <dbReference type="ARBA" id="ARBA00048914"/>
    </source>
</evidence>
<name>C7R858_KANKD</name>
<dbReference type="Gene3D" id="3.30.43.10">
    <property type="entry name" value="Uridine Diphospho-n-acetylenolpyruvylglucosamine Reductase, domain 2"/>
    <property type="match status" value="1"/>
</dbReference>
<evidence type="ECO:0000313" key="22">
    <source>
        <dbReference type="EMBL" id="ACV25840.1"/>
    </source>
</evidence>
<dbReference type="KEGG" id="kko:Kkor_0420"/>
<dbReference type="PANTHER" id="PTHR21071">
    <property type="entry name" value="UDP-N-ACETYLENOLPYRUVOYLGLUCOSAMINE REDUCTASE"/>
    <property type="match status" value="1"/>
</dbReference>
<dbReference type="InParanoid" id="C7R858"/>
<keyword evidence="12 20" id="KW-0521">NADP</keyword>
<dbReference type="InterPro" id="IPR011601">
    <property type="entry name" value="MurB_C"/>
</dbReference>
<dbReference type="STRING" id="523791.Kkor_0420"/>
<dbReference type="InterPro" id="IPR016169">
    <property type="entry name" value="FAD-bd_PCMH_sub2"/>
</dbReference>
<evidence type="ECO:0000256" key="1">
    <source>
        <dbReference type="ARBA" id="ARBA00001974"/>
    </source>
</evidence>
<dbReference type="RefSeq" id="WP_012800355.1">
    <property type="nucleotide sequence ID" value="NC_013166.1"/>
</dbReference>
<keyword evidence="10 20" id="KW-0285">Flavoprotein</keyword>
<dbReference type="FunCoup" id="C7R858">
    <property type="interactions" value="479"/>
</dbReference>
<evidence type="ECO:0000256" key="14">
    <source>
        <dbReference type="ARBA" id="ARBA00022984"/>
    </source>
</evidence>
<evidence type="ECO:0000256" key="8">
    <source>
        <dbReference type="ARBA" id="ARBA00022490"/>
    </source>
</evidence>
<evidence type="ECO:0000256" key="12">
    <source>
        <dbReference type="ARBA" id="ARBA00022857"/>
    </source>
</evidence>
<evidence type="ECO:0000313" key="23">
    <source>
        <dbReference type="Proteomes" id="UP000001231"/>
    </source>
</evidence>
<dbReference type="OrthoDB" id="9804753at2"/>
<dbReference type="GO" id="GO:0009252">
    <property type="term" value="P:peptidoglycan biosynthetic process"/>
    <property type="evidence" value="ECO:0007669"/>
    <property type="project" value="UniProtKB-UniRule"/>
</dbReference>
<evidence type="ECO:0000256" key="6">
    <source>
        <dbReference type="ARBA" id="ARBA00012518"/>
    </source>
</evidence>
<accession>C7R858</accession>
<dbReference type="Pfam" id="PF01565">
    <property type="entry name" value="FAD_binding_4"/>
    <property type="match status" value="1"/>
</dbReference>
<dbReference type="InterPro" id="IPR016167">
    <property type="entry name" value="FAD-bd_PCMH_sub1"/>
</dbReference>
<dbReference type="PROSITE" id="PS51387">
    <property type="entry name" value="FAD_PCMH"/>
    <property type="match status" value="1"/>
</dbReference>
<keyword evidence="23" id="KW-1185">Reference proteome</keyword>
<evidence type="ECO:0000256" key="16">
    <source>
        <dbReference type="ARBA" id="ARBA00023306"/>
    </source>
</evidence>
<dbReference type="PANTHER" id="PTHR21071:SF4">
    <property type="entry name" value="UDP-N-ACETYLENOLPYRUVOYLGLUCOSAMINE REDUCTASE"/>
    <property type="match status" value="1"/>
</dbReference>
<protein>
    <recommendedName>
        <fullName evidence="7 20">UDP-N-acetylenolpyruvoylglucosamine reductase</fullName>
        <ecNumber evidence="6 20">1.3.1.98</ecNumber>
    </recommendedName>
    <alternativeName>
        <fullName evidence="18 20">UDP-N-acetylmuramate dehydrogenase</fullName>
    </alternativeName>
</protein>
<comment type="subcellular location">
    <subcellularLocation>
        <location evidence="3 20">Cytoplasm</location>
    </subcellularLocation>
</comment>
<dbReference type="InterPro" id="IPR036635">
    <property type="entry name" value="MurB_C_sf"/>
</dbReference>
<dbReference type="GO" id="GO:0071949">
    <property type="term" value="F:FAD binding"/>
    <property type="evidence" value="ECO:0007669"/>
    <property type="project" value="InterPro"/>
</dbReference>
<dbReference type="HAMAP" id="MF_00037">
    <property type="entry name" value="MurB"/>
    <property type="match status" value="1"/>
</dbReference>
<evidence type="ECO:0000256" key="15">
    <source>
        <dbReference type="ARBA" id="ARBA00023002"/>
    </source>
</evidence>
<evidence type="ECO:0000256" key="18">
    <source>
        <dbReference type="ARBA" id="ARBA00031026"/>
    </source>
</evidence>
<dbReference type="NCBIfam" id="NF010478">
    <property type="entry name" value="PRK13903.1"/>
    <property type="match status" value="1"/>
</dbReference>
<dbReference type="Proteomes" id="UP000001231">
    <property type="component" value="Chromosome"/>
</dbReference>
<dbReference type="GO" id="GO:0008762">
    <property type="term" value="F:UDP-N-acetylmuramate dehydrogenase activity"/>
    <property type="evidence" value="ECO:0007669"/>
    <property type="project" value="UniProtKB-UniRule"/>
</dbReference>
<keyword evidence="17 20" id="KW-0961">Cell wall biogenesis/degradation</keyword>
<evidence type="ECO:0000256" key="3">
    <source>
        <dbReference type="ARBA" id="ARBA00004496"/>
    </source>
</evidence>
<gene>
    <name evidence="20" type="primary">murB</name>
    <name evidence="22" type="ordered locus">Kkor_0420</name>
</gene>
<comment type="function">
    <text evidence="2 20">Cell wall formation.</text>
</comment>
<comment type="similarity">
    <text evidence="5 20">Belongs to the MurB family.</text>
</comment>
<organism evidence="22 23">
    <name type="scientific">Kangiella koreensis (strain DSM 16069 / JCM 12317 / KCTC 12182 / SW-125)</name>
    <dbReference type="NCBI Taxonomy" id="523791"/>
    <lineage>
        <taxon>Bacteria</taxon>
        <taxon>Pseudomonadati</taxon>
        <taxon>Pseudomonadota</taxon>
        <taxon>Gammaproteobacteria</taxon>
        <taxon>Kangiellales</taxon>
        <taxon>Kangiellaceae</taxon>
        <taxon>Kangiella</taxon>
    </lineage>
</organism>
<keyword evidence="13 20" id="KW-0133">Cell shape</keyword>
<sequence length="346" mass="37970">MANSVPASLKPFNTFGVEATCNELISFNDEPSIQSWLKAEKPALDSLFILGGGSNLLLLGHIPLIFLQANIQGIEYLEQNNGKDEVWVKVGAGVNWHQLVLDTLDKGYSGLENLSLIPGNVGAAPIQNIGAYGVELQERFINLQAIELATGHIQEFSAEDCQFGYRDSIFKKELKGRFVITQVTLRLNKNLQPHIEYGPLKQELEGETSITAKKVSDAVIAIRQSKLPDPAQLGNAGSFFKNPIVTEEQYQMLLDAFPELVAYSVGSGHYKIAAGWLIEKAGLKGYRQGDAGVHEKQALVLVNYGHASGQDILQVAGQVRDKVLELFGVKLEPEVWIIGEQQIFLS</sequence>
<evidence type="ECO:0000256" key="9">
    <source>
        <dbReference type="ARBA" id="ARBA00022618"/>
    </source>
</evidence>
<keyword evidence="9 20" id="KW-0132">Cell division</keyword>
<feature type="active site" description="Proton donor" evidence="20">
    <location>
        <position position="238"/>
    </location>
</feature>
<keyword evidence="16 20" id="KW-0131">Cell cycle</keyword>
<evidence type="ECO:0000256" key="11">
    <source>
        <dbReference type="ARBA" id="ARBA00022827"/>
    </source>
</evidence>
<feature type="active site" evidence="20">
    <location>
        <position position="334"/>
    </location>
</feature>
<dbReference type="EMBL" id="CP001707">
    <property type="protein sequence ID" value="ACV25840.1"/>
    <property type="molecule type" value="Genomic_DNA"/>
</dbReference>
<comment type="pathway">
    <text evidence="4 20">Cell wall biogenesis; peptidoglycan biosynthesis.</text>
</comment>
<evidence type="ECO:0000256" key="5">
    <source>
        <dbReference type="ARBA" id="ARBA00010485"/>
    </source>
</evidence>
<keyword evidence="11 20" id="KW-0274">FAD</keyword>
<dbReference type="NCBIfam" id="NF000755">
    <property type="entry name" value="PRK00046.1"/>
    <property type="match status" value="1"/>
</dbReference>
<comment type="cofactor">
    <cofactor evidence="1 20">
        <name>FAD</name>
        <dbReference type="ChEBI" id="CHEBI:57692"/>
    </cofactor>
</comment>
<dbReference type="AlphaFoldDB" id="C7R858"/>
<dbReference type="GO" id="GO:0051301">
    <property type="term" value="P:cell division"/>
    <property type="evidence" value="ECO:0007669"/>
    <property type="project" value="UniProtKB-KW"/>
</dbReference>
<feature type="active site" evidence="20">
    <location>
        <position position="166"/>
    </location>
</feature>
<dbReference type="GO" id="GO:0071555">
    <property type="term" value="P:cell wall organization"/>
    <property type="evidence" value="ECO:0007669"/>
    <property type="project" value="UniProtKB-KW"/>
</dbReference>
<dbReference type="InterPro" id="IPR003170">
    <property type="entry name" value="MurB"/>
</dbReference>
<evidence type="ECO:0000256" key="13">
    <source>
        <dbReference type="ARBA" id="ARBA00022960"/>
    </source>
</evidence>
<dbReference type="HOGENOM" id="CLU_035304_0_0_6"/>
<dbReference type="GO" id="GO:0008360">
    <property type="term" value="P:regulation of cell shape"/>
    <property type="evidence" value="ECO:0007669"/>
    <property type="project" value="UniProtKB-KW"/>
</dbReference>